<dbReference type="EMBL" id="LACB01000297">
    <property type="protein sequence ID" value="KAJ9484977.1"/>
    <property type="molecule type" value="Genomic_DNA"/>
</dbReference>
<keyword evidence="5" id="KW-0812">Transmembrane</keyword>
<evidence type="ECO:0000256" key="4">
    <source>
        <dbReference type="SAM" id="MobiDB-lite"/>
    </source>
</evidence>
<feature type="disulfide bond" evidence="3">
    <location>
        <begin position="141"/>
        <end position="153"/>
    </location>
</feature>
<accession>A0AAI9X600</accession>
<evidence type="ECO:0000256" key="5">
    <source>
        <dbReference type="SAM" id="Phobius"/>
    </source>
</evidence>
<dbReference type="AlphaFoldDB" id="A0AAI9X600"/>
<evidence type="ECO:0000256" key="6">
    <source>
        <dbReference type="SAM" id="SignalP"/>
    </source>
</evidence>
<dbReference type="InterPro" id="IPR001002">
    <property type="entry name" value="Chitin-bd_1"/>
</dbReference>
<dbReference type="Proteomes" id="UP001227192">
    <property type="component" value="Unassembled WGS sequence"/>
</dbReference>
<reference evidence="9" key="1">
    <citation type="submission" date="2015-06" db="EMBL/GenBank/DDBJ databases">
        <authorList>
            <person name="Nguyen H."/>
        </authorList>
    </citation>
    <scope>NUCLEOTIDE SEQUENCE</scope>
    <source>
        <strain evidence="9">DAOM 180753</strain>
    </source>
</reference>
<dbReference type="SMART" id="SM00257">
    <property type="entry name" value="LysM"/>
    <property type="match status" value="1"/>
</dbReference>
<dbReference type="PROSITE" id="PS51782">
    <property type="entry name" value="LYSM"/>
    <property type="match status" value="1"/>
</dbReference>
<evidence type="ECO:0000313" key="9">
    <source>
        <dbReference type="EMBL" id="KAJ9484977.1"/>
    </source>
</evidence>
<dbReference type="PANTHER" id="PTHR47700:SF2">
    <property type="entry name" value="CHITINASE"/>
    <property type="match status" value="1"/>
</dbReference>
<feature type="chain" id="PRO_5042582333" description="LysM domain-containing protein" evidence="6">
    <location>
        <begin position="27"/>
        <end position="437"/>
    </location>
</feature>
<feature type="transmembrane region" description="Helical" evidence="5">
    <location>
        <begin position="417"/>
        <end position="436"/>
    </location>
</feature>
<dbReference type="CDD" id="cd00118">
    <property type="entry name" value="LysM"/>
    <property type="match status" value="1"/>
</dbReference>
<feature type="region of interest" description="Disordered" evidence="4">
    <location>
        <begin position="174"/>
        <end position="216"/>
    </location>
</feature>
<dbReference type="PROSITE" id="PS00026">
    <property type="entry name" value="CHIT_BIND_I_1"/>
    <property type="match status" value="1"/>
</dbReference>
<keyword evidence="6" id="KW-0732">Signal</keyword>
<comment type="caution">
    <text evidence="3">Lacks conserved residue(s) required for the propagation of feature annotation.</text>
</comment>
<protein>
    <recommendedName>
        <fullName evidence="11">LysM domain-containing protein</fullName>
    </recommendedName>
</protein>
<dbReference type="SMART" id="SM00270">
    <property type="entry name" value="ChtBD1"/>
    <property type="match status" value="1"/>
</dbReference>
<evidence type="ECO:0000256" key="3">
    <source>
        <dbReference type="PROSITE-ProRule" id="PRU00261"/>
    </source>
</evidence>
<dbReference type="Gene3D" id="3.10.350.10">
    <property type="entry name" value="LysM domain"/>
    <property type="match status" value="1"/>
</dbReference>
<evidence type="ECO:0008006" key="11">
    <source>
        <dbReference type="Google" id="ProtNLM"/>
    </source>
</evidence>
<keyword evidence="10" id="KW-1185">Reference proteome</keyword>
<evidence type="ECO:0000259" key="8">
    <source>
        <dbReference type="PROSITE" id="PS51782"/>
    </source>
</evidence>
<dbReference type="InterPro" id="IPR057277">
    <property type="entry name" value="LysM_C"/>
</dbReference>
<reference evidence="9" key="2">
    <citation type="journal article" date="2016" name="Fungal Biol.">
        <title>Ochratoxin A production by Penicillium thymicola.</title>
        <authorList>
            <person name="Nguyen H.D.T."/>
            <person name="McMullin D.R."/>
            <person name="Ponomareva E."/>
            <person name="Riley R."/>
            <person name="Pomraning K.R."/>
            <person name="Baker S.E."/>
            <person name="Seifert K.A."/>
        </authorList>
    </citation>
    <scope>NUCLEOTIDE SEQUENCE</scope>
    <source>
        <strain evidence="9">DAOM 180753</strain>
    </source>
</reference>
<dbReference type="InterPro" id="IPR036861">
    <property type="entry name" value="Endochitinase-like_sf"/>
</dbReference>
<proteinExistence type="predicted"/>
<feature type="compositionally biased region" description="Low complexity" evidence="4">
    <location>
        <begin position="178"/>
        <end position="216"/>
    </location>
</feature>
<gene>
    <name evidence="9" type="ORF">VN97_g8380</name>
</gene>
<feature type="domain" description="LysM" evidence="8">
    <location>
        <begin position="55"/>
        <end position="103"/>
    </location>
</feature>
<evidence type="ECO:0000256" key="2">
    <source>
        <dbReference type="ARBA" id="ARBA00023026"/>
    </source>
</evidence>
<evidence type="ECO:0000259" key="7">
    <source>
        <dbReference type="PROSITE" id="PS50941"/>
    </source>
</evidence>
<feature type="signal peptide" evidence="6">
    <location>
        <begin position="1"/>
        <end position="26"/>
    </location>
</feature>
<dbReference type="SUPFAM" id="SSF57016">
    <property type="entry name" value="Plant lectins/antimicrobial peptides"/>
    <property type="match status" value="1"/>
</dbReference>
<name>A0AAI9X600_PENTH</name>
<sequence length="437" mass="47277">MFKGILNAMNSIHILLSLLLVHIGTAQSWHGFGDSHDHSHNKRSPPAPGGDGICYTHIVQEDDTCAKLSKHYQITTSNIETWNLGSWDWPGCAKLKQGDFICLSSGALPMPVALPHAVCGPQVPGTQRPAKYSDLASLNPCPSNQCCSKLGQCGTKSDFCDASASCIFNCGPKSTQNKATAKSTMSKTTAAKTNTSKTTTSKTTTSKATTSKATTSKTTTTSKATTTLKATTKEVMVTLTSIKLVQAPSKTTTGAASTQTWQMSVYSKDKCEGDYFTVQGHEDQHSGRCIVLTDDTKTKISDSTTSCRWWSDEGLNWGTCASGKLKEPKSWFIKSGKCSMFSGNKCEDADWIGETYAPFKGCQSDKTGFMSPAKAVPSGRAVTRPSHLPWSSGDDFRLSLTPISAGDRGSIPRGRDFFFAFFAFFIFSLYTHMFFLS</sequence>
<dbReference type="InterPro" id="IPR018371">
    <property type="entry name" value="Chitin-binding_1_CS"/>
</dbReference>
<dbReference type="InterPro" id="IPR036779">
    <property type="entry name" value="LysM_dom_sf"/>
</dbReference>
<dbReference type="InterPro" id="IPR018392">
    <property type="entry name" value="LysM"/>
</dbReference>
<dbReference type="PROSITE" id="PS50941">
    <property type="entry name" value="CHIT_BIND_I_2"/>
    <property type="match status" value="1"/>
</dbReference>
<dbReference type="SUPFAM" id="SSF54106">
    <property type="entry name" value="LysM domain"/>
    <property type="match status" value="1"/>
</dbReference>
<keyword evidence="5" id="KW-1133">Transmembrane helix</keyword>
<comment type="caution">
    <text evidence="9">The sequence shown here is derived from an EMBL/GenBank/DDBJ whole genome shotgun (WGS) entry which is preliminary data.</text>
</comment>
<dbReference type="InterPro" id="IPR053214">
    <property type="entry name" value="LysM12-like"/>
</dbReference>
<organism evidence="9 10">
    <name type="scientific">Penicillium thymicola</name>
    <dbReference type="NCBI Taxonomy" id="293382"/>
    <lineage>
        <taxon>Eukaryota</taxon>
        <taxon>Fungi</taxon>
        <taxon>Dikarya</taxon>
        <taxon>Ascomycota</taxon>
        <taxon>Pezizomycotina</taxon>
        <taxon>Eurotiomycetes</taxon>
        <taxon>Eurotiomycetidae</taxon>
        <taxon>Eurotiales</taxon>
        <taxon>Aspergillaceae</taxon>
        <taxon>Penicillium</taxon>
    </lineage>
</organism>
<keyword evidence="5" id="KW-0472">Membrane</keyword>
<keyword evidence="1 3" id="KW-0147">Chitin-binding</keyword>
<keyword evidence="3" id="KW-1015">Disulfide bond</keyword>
<dbReference type="Pfam" id="PF25139">
    <property type="entry name" value="LysM14_C"/>
    <property type="match status" value="1"/>
</dbReference>
<feature type="disulfide bond" evidence="3">
    <location>
        <begin position="146"/>
        <end position="160"/>
    </location>
</feature>
<dbReference type="Gene3D" id="3.30.60.10">
    <property type="entry name" value="Endochitinase-like"/>
    <property type="match status" value="1"/>
</dbReference>
<keyword evidence="2" id="KW-0843">Virulence</keyword>
<evidence type="ECO:0000313" key="10">
    <source>
        <dbReference type="Proteomes" id="UP001227192"/>
    </source>
</evidence>
<feature type="domain" description="Chitin-binding type-1" evidence="7">
    <location>
        <begin position="116"/>
        <end position="172"/>
    </location>
</feature>
<feature type="disulfide bond" evidence="3">
    <location>
        <begin position="166"/>
        <end position="170"/>
    </location>
</feature>
<dbReference type="PANTHER" id="PTHR47700">
    <property type="entry name" value="V CHITINASE, PUTATIVE (AFU_ORTHOLOGUE AFUA_6G13720)-RELATED"/>
    <property type="match status" value="1"/>
</dbReference>
<evidence type="ECO:0000256" key="1">
    <source>
        <dbReference type="ARBA" id="ARBA00022669"/>
    </source>
</evidence>
<dbReference type="GO" id="GO:0008061">
    <property type="term" value="F:chitin binding"/>
    <property type="evidence" value="ECO:0007669"/>
    <property type="project" value="UniProtKB-UniRule"/>
</dbReference>